<dbReference type="AlphaFoldDB" id="A0ABD3IKE8"/>
<feature type="compositionally biased region" description="Polar residues" evidence="1">
    <location>
        <begin position="179"/>
        <end position="191"/>
    </location>
</feature>
<dbReference type="Pfam" id="PF12776">
    <property type="entry name" value="Myb_DNA-bind_3"/>
    <property type="match status" value="1"/>
</dbReference>
<accession>A0ABD3IKE8</accession>
<keyword evidence="4" id="KW-1185">Reference proteome</keyword>
<evidence type="ECO:0000259" key="2">
    <source>
        <dbReference type="Pfam" id="PF12776"/>
    </source>
</evidence>
<gene>
    <name evidence="3" type="ORF">ACJRO7_007219</name>
</gene>
<evidence type="ECO:0000313" key="3">
    <source>
        <dbReference type="EMBL" id="KAL3715447.1"/>
    </source>
</evidence>
<protein>
    <recommendedName>
        <fullName evidence="2">Myb/SANT-like domain-containing protein</fullName>
    </recommendedName>
</protein>
<proteinExistence type="predicted"/>
<dbReference type="PANTHER" id="PTHR46250:SF15">
    <property type="entry name" value="OS01G0523800 PROTEIN"/>
    <property type="match status" value="1"/>
</dbReference>
<organism evidence="3 4">
    <name type="scientific">Eucalyptus globulus</name>
    <name type="common">Tasmanian blue gum</name>
    <dbReference type="NCBI Taxonomy" id="34317"/>
    <lineage>
        <taxon>Eukaryota</taxon>
        <taxon>Viridiplantae</taxon>
        <taxon>Streptophyta</taxon>
        <taxon>Embryophyta</taxon>
        <taxon>Tracheophyta</taxon>
        <taxon>Spermatophyta</taxon>
        <taxon>Magnoliopsida</taxon>
        <taxon>eudicotyledons</taxon>
        <taxon>Gunneridae</taxon>
        <taxon>Pentapetalae</taxon>
        <taxon>rosids</taxon>
        <taxon>malvids</taxon>
        <taxon>Myrtales</taxon>
        <taxon>Myrtaceae</taxon>
        <taxon>Myrtoideae</taxon>
        <taxon>Eucalypteae</taxon>
        <taxon>Eucalyptus</taxon>
    </lineage>
</organism>
<name>A0ABD3IKE8_EUCGL</name>
<feature type="compositionally biased region" description="Low complexity" evidence="1">
    <location>
        <begin position="192"/>
        <end position="201"/>
    </location>
</feature>
<comment type="caution">
    <text evidence="3">The sequence shown here is derived from an EMBL/GenBank/DDBJ whole genome shotgun (WGS) entry which is preliminary data.</text>
</comment>
<evidence type="ECO:0000313" key="4">
    <source>
        <dbReference type="Proteomes" id="UP001634007"/>
    </source>
</evidence>
<reference evidence="3 4" key="1">
    <citation type="submission" date="2024-11" db="EMBL/GenBank/DDBJ databases">
        <title>Chromosome-level genome assembly of Eucalyptus globulus Labill. provides insights into its genome evolution.</title>
        <authorList>
            <person name="Li X."/>
        </authorList>
    </citation>
    <scope>NUCLEOTIDE SEQUENCE [LARGE SCALE GENOMIC DNA]</scope>
    <source>
        <strain evidence="3">CL2024</strain>
        <tissue evidence="3">Fresh tender leaves</tissue>
    </source>
</reference>
<feature type="region of interest" description="Disordered" evidence="1">
    <location>
        <begin position="179"/>
        <end position="207"/>
    </location>
</feature>
<dbReference type="Proteomes" id="UP001634007">
    <property type="component" value="Unassembled WGS sequence"/>
</dbReference>
<feature type="domain" description="Myb/SANT-like" evidence="2">
    <location>
        <begin position="21"/>
        <end position="117"/>
    </location>
</feature>
<sequence>MEGSNFSQTQGRGTKRDRRIWTIDEENALLDCLEELVTRGMKADNGFKSGYMVMLEKWFEEKIPHSGIKGNPHIESKMKNLKNLYNQIYDLRNRSGFGWNHEKHCVDIHSEDSWQKYCKCHFFSFTYPGVASLRGKSFPQYDRLANIFGKDRAKGNLSEDPSEAHAAVDHEEYENHDNVATNGVSQNSPPLSSSQAQNVSDSSRRKRAKASDKWATGLVEIAGTFGSFLEKANERMEMIASRIGHAKDLDNDKRKINEELLQMSLGTMDRIKLCRKIVKDPENIHLFLGFQGEDRKAFVELLLQEMREENE</sequence>
<dbReference type="InterPro" id="IPR024752">
    <property type="entry name" value="Myb/SANT-like_dom"/>
</dbReference>
<dbReference type="EMBL" id="JBJKBG010000011">
    <property type="protein sequence ID" value="KAL3715447.1"/>
    <property type="molecule type" value="Genomic_DNA"/>
</dbReference>
<dbReference type="PANTHER" id="PTHR46250">
    <property type="entry name" value="MYB/SANT-LIKE DNA-BINDING DOMAIN PROTEIN-RELATED"/>
    <property type="match status" value="1"/>
</dbReference>
<evidence type="ECO:0000256" key="1">
    <source>
        <dbReference type="SAM" id="MobiDB-lite"/>
    </source>
</evidence>